<keyword evidence="6 9" id="KW-0326">Glycosidase</keyword>
<dbReference type="Gene3D" id="2.60.40.1180">
    <property type="entry name" value="Golgi alpha-mannosidase II"/>
    <property type="match status" value="1"/>
</dbReference>
<dbReference type="InterPro" id="IPR015341">
    <property type="entry name" value="Glyco_hydro_38_cen"/>
</dbReference>
<comment type="cofactor">
    <cofactor evidence="9">
        <name>Zn(2+)</name>
        <dbReference type="ChEBI" id="CHEBI:29105"/>
    </cofactor>
    <text evidence="9">Binds 1 zinc ion per subunit.</text>
</comment>
<comment type="caution">
    <text evidence="12">The sequence shown here is derived from an EMBL/GenBank/DDBJ whole genome shotgun (WGS) entry which is preliminary data.</text>
</comment>
<evidence type="ECO:0000256" key="6">
    <source>
        <dbReference type="ARBA" id="ARBA00023295"/>
    </source>
</evidence>
<dbReference type="InterPro" id="IPR037094">
    <property type="entry name" value="Glyco_hydro_38_cen_sf"/>
</dbReference>
<dbReference type="Proteomes" id="UP001209878">
    <property type="component" value="Unassembled WGS sequence"/>
</dbReference>
<dbReference type="InterPro" id="IPR027291">
    <property type="entry name" value="Glyco_hydro_38_N_sf"/>
</dbReference>
<evidence type="ECO:0000256" key="4">
    <source>
        <dbReference type="ARBA" id="ARBA00022833"/>
    </source>
</evidence>
<dbReference type="Gene3D" id="2.70.98.30">
    <property type="entry name" value="Golgi alpha-mannosidase II, domain 4"/>
    <property type="match status" value="1"/>
</dbReference>
<organism evidence="12 13">
    <name type="scientific">Ridgeia piscesae</name>
    <name type="common">Tubeworm</name>
    <dbReference type="NCBI Taxonomy" id="27915"/>
    <lineage>
        <taxon>Eukaryota</taxon>
        <taxon>Metazoa</taxon>
        <taxon>Spiralia</taxon>
        <taxon>Lophotrochozoa</taxon>
        <taxon>Annelida</taxon>
        <taxon>Polychaeta</taxon>
        <taxon>Sedentaria</taxon>
        <taxon>Canalipalpata</taxon>
        <taxon>Sabellida</taxon>
        <taxon>Siboglinidae</taxon>
        <taxon>Ridgeia</taxon>
    </lineage>
</organism>
<dbReference type="Gene3D" id="3.20.110.10">
    <property type="entry name" value="Glycoside hydrolase 38, N terminal domain"/>
    <property type="match status" value="1"/>
</dbReference>
<dbReference type="InterPro" id="IPR050843">
    <property type="entry name" value="Glycosyl_Hydrlase_38"/>
</dbReference>
<dbReference type="PANTHER" id="PTHR11607:SF3">
    <property type="entry name" value="LYSOSOMAL ALPHA-MANNOSIDASE"/>
    <property type="match status" value="1"/>
</dbReference>
<dbReference type="EMBL" id="JAODUO010000245">
    <property type="protein sequence ID" value="KAK2185076.1"/>
    <property type="molecule type" value="Genomic_DNA"/>
</dbReference>
<evidence type="ECO:0000256" key="5">
    <source>
        <dbReference type="ARBA" id="ARBA00023157"/>
    </source>
</evidence>
<dbReference type="GO" id="GO:0000139">
    <property type="term" value="C:Golgi membrane"/>
    <property type="evidence" value="ECO:0007669"/>
    <property type="project" value="TreeGrafter"/>
</dbReference>
<evidence type="ECO:0000313" key="12">
    <source>
        <dbReference type="EMBL" id="KAK2185076.1"/>
    </source>
</evidence>
<comment type="catalytic activity">
    <reaction evidence="8">
        <text>N(4)-{beta-D-GlcNAc-(1-&gt;2)-alpha-D-Man-(1-&gt;3)-[alpha-D-Man-(1-&gt;3)-[alpha-D-Man-(1-&gt;6)]-alpha-D-Man-(1-&gt;6)]-beta-D-Man-(1-&gt;4)-beta-D-GlcNAc-(1-&gt;4)-beta-D-GlcNAc}-L-asparaginyl-[protein] + 2 H2O = 2 alpha-D-mannopyranose + an N(4)-{beta-D-GlcNAc-(1-&gt;2)-alpha-D-Man-(1-&gt;3)-[alpha-D-Man-(1-&gt;6)]-beta-D-Man-(1-&gt;4)-beta-D-GlcNAc-(1-&gt;4)-beta-D-GlcNAc}-L-asparaginyl-[protein]</text>
        <dbReference type="Rhea" id="RHEA:56052"/>
        <dbReference type="Rhea" id="RHEA-COMP:14368"/>
        <dbReference type="Rhea" id="RHEA-COMP:14369"/>
        <dbReference type="ChEBI" id="CHEBI:15377"/>
        <dbReference type="ChEBI" id="CHEBI:28729"/>
        <dbReference type="ChEBI" id="CHEBI:60615"/>
        <dbReference type="ChEBI" id="CHEBI:60625"/>
        <dbReference type="EC" id="3.2.1.114"/>
    </reaction>
</comment>
<dbReference type="InterPro" id="IPR028995">
    <property type="entry name" value="Glyco_hydro_57/38_cen_sf"/>
</dbReference>
<reference evidence="12" key="1">
    <citation type="journal article" date="2023" name="Mol. Biol. Evol.">
        <title>Third-Generation Sequencing Reveals the Adaptive Role of the Epigenome in Three Deep-Sea Polychaetes.</title>
        <authorList>
            <person name="Perez M."/>
            <person name="Aroh O."/>
            <person name="Sun Y."/>
            <person name="Lan Y."/>
            <person name="Juniper S.K."/>
            <person name="Young C.R."/>
            <person name="Angers B."/>
            <person name="Qian P.Y."/>
        </authorList>
    </citation>
    <scope>NUCLEOTIDE SEQUENCE</scope>
    <source>
        <strain evidence="12">R07B-5</strain>
    </source>
</reference>
<dbReference type="SUPFAM" id="SSF74650">
    <property type="entry name" value="Galactose mutarotase-like"/>
    <property type="match status" value="1"/>
</dbReference>
<keyword evidence="3 9" id="KW-0378">Hydrolase</keyword>
<dbReference type="PROSITE" id="PS51257">
    <property type="entry name" value="PROKAR_LIPOPROTEIN"/>
    <property type="match status" value="1"/>
</dbReference>
<comment type="similarity">
    <text evidence="1 9">Belongs to the glycosyl hydrolase 38 family.</text>
</comment>
<dbReference type="GO" id="GO:0004572">
    <property type="term" value="F:mannosyl-oligosaccharide 1,3-1,6-alpha-mannosidase activity"/>
    <property type="evidence" value="ECO:0007669"/>
    <property type="project" value="UniProtKB-EC"/>
</dbReference>
<dbReference type="GO" id="GO:0030246">
    <property type="term" value="F:carbohydrate binding"/>
    <property type="evidence" value="ECO:0007669"/>
    <property type="project" value="InterPro"/>
</dbReference>
<gene>
    <name evidence="12" type="ORF">NP493_246g01020</name>
</gene>
<keyword evidence="13" id="KW-1185">Reference proteome</keyword>
<dbReference type="InterPro" id="IPR011013">
    <property type="entry name" value="Gal_mutarotase_sf_dom"/>
</dbReference>
<dbReference type="GO" id="GO:0006013">
    <property type="term" value="P:mannose metabolic process"/>
    <property type="evidence" value="ECO:0007669"/>
    <property type="project" value="InterPro"/>
</dbReference>
<evidence type="ECO:0000256" key="2">
    <source>
        <dbReference type="ARBA" id="ARBA00022723"/>
    </source>
</evidence>
<keyword evidence="5" id="KW-1015">Disulfide bond</keyword>
<evidence type="ECO:0000256" key="9">
    <source>
        <dbReference type="RuleBase" id="RU361199"/>
    </source>
</evidence>
<proteinExistence type="inferred from homology"/>
<dbReference type="InterPro" id="IPR011682">
    <property type="entry name" value="Glyco_hydro_38_C"/>
</dbReference>
<evidence type="ECO:0000256" key="3">
    <source>
        <dbReference type="ARBA" id="ARBA00022801"/>
    </source>
</evidence>
<dbReference type="GO" id="GO:0006491">
    <property type="term" value="P:N-glycan processing"/>
    <property type="evidence" value="ECO:0007669"/>
    <property type="project" value="TreeGrafter"/>
</dbReference>
<feature type="transmembrane region" description="Helical" evidence="10">
    <location>
        <begin position="7"/>
        <end position="25"/>
    </location>
</feature>
<dbReference type="AlphaFoldDB" id="A0AAD9UDA0"/>
<evidence type="ECO:0000259" key="11">
    <source>
        <dbReference type="SMART" id="SM00872"/>
    </source>
</evidence>
<dbReference type="SUPFAM" id="SSF88688">
    <property type="entry name" value="Families 57/38 glycoside transferase middle domain"/>
    <property type="match status" value="1"/>
</dbReference>
<keyword evidence="2 9" id="KW-0479">Metal-binding</keyword>
<sequence>MKFSYRLIGLMVFVVGACVTFMWWAKVQERTFATSRKAARERRIPVTIVVDMATRMSVTTRKPMHKKETPVMERISTAARKITLRQEMPVIEPDLQMQKKTSKFGFKVVSPRMNPLHTHDTLSSHKPSHKHLETKDVAGHGENVQHMHQCGSSFTLADANISTFQILHDIDYDLKWPPKAEESVTVHSRSAEITRGKNPLTIIVVPHSHNDPGWQKTVGEYFEDQTKHILDNMVEKLLQYPKMTFLWAETVFLSMWWKGLDSTKKASVKRLIERGQLEIVGGGWVVPDEANPHYFALIDQLIEGHHWLETELGVKPTNTWSLDPFGYSSTLPYLYKRAGFENMVILRVHTDLKEKLVTKKGLEFFWRQQWNKRGNRDMFTLMMPYKLYNIKHTCGPSQSVCLEFDFRNIEGEISEATSERIHSMNVDRKAKLLLSQYQKKADLFKHNVVLIPLGDDFRYDRSIEWDQQFRNYMMLFDHMNKKKEWNVHARFGTLKDYFREVEKVTKSKPDTFPSLVGDFFPYTDEKNEYWTGYFTTRPYDKYSGRELQMFLRAAELLQTLAAGRALSQDLYYPAFRHNTYSLSVGRQSLGLFQHHDAITGTSRSYVAENYENSLKTGLQQVHKVIKKAVRFLLSQSKSQPLKMNITIDSVRDQILHPSKEVQHVGHKGLDVVLFNALSMSRQEVISLVIDSDSVEVFDTQGQPVLSQINPVWLTKSRISHKEFELIFITRHLPALALHTYSIRHVEKPQLNHAAYIKSNFVDDIIPRNSRFTIRPFVGVVIMLENERYRATFHANTGYLSSLTAKPSHLRIPVNLQMLMYKARGSGAYIFQPTGPAVDTELLGKSTVRVVIGPVVSEVHVIQSVIDHRVRMVNSSDVCGAALHINNIVDLATMDNKELIMRITSPSIENGDKFFTDLNGFQMVKRQRFHNLPLEANYYPMTSLAYIEDAVTRLSLIGAQSLGVASLEKGSLEVMLDRRLQYDDGRGLGEGILDNKRTLSQFCLLLESRTNTVDVPKNAVPLPSQTAHLLTQQLQQPTLVLSLAHSASTSPSLALYEPMVNALPEDIILVNLRSCAAGGYHKLPQAVLVLHRVAFDCSFSKQPPRSLSGSVDLSTFRHVNPRFITHTTLSVTRDIRNVTLTQPVHLDVMEIYAYKLTF</sequence>
<keyword evidence="4 9" id="KW-0862">Zinc</keyword>
<dbReference type="InterPro" id="IPR013780">
    <property type="entry name" value="Glyco_hydro_b"/>
</dbReference>
<evidence type="ECO:0000256" key="7">
    <source>
        <dbReference type="ARBA" id="ARBA00059516"/>
    </source>
</evidence>
<dbReference type="Pfam" id="PF07748">
    <property type="entry name" value="Glyco_hydro_38C"/>
    <property type="match status" value="1"/>
</dbReference>
<accession>A0AAD9UDA0</accession>
<dbReference type="SUPFAM" id="SSF88713">
    <property type="entry name" value="Glycoside hydrolase/deacetylase"/>
    <property type="match status" value="1"/>
</dbReference>
<comment type="function">
    <text evidence="7">Catalyzes the first committed step in the biosynthesis of complex N-glycans. It controls conversion of high mannose to complex N-glycans; the final hydrolytic step in the N-glycan maturation pathway.</text>
</comment>
<evidence type="ECO:0000256" key="1">
    <source>
        <dbReference type="ARBA" id="ARBA00009792"/>
    </source>
</evidence>
<dbReference type="EC" id="3.2.1.-" evidence="9"/>
<evidence type="ECO:0000313" key="13">
    <source>
        <dbReference type="Proteomes" id="UP001209878"/>
    </source>
</evidence>
<keyword evidence="10" id="KW-0472">Membrane</keyword>
<dbReference type="GO" id="GO:0046872">
    <property type="term" value="F:metal ion binding"/>
    <property type="evidence" value="ECO:0007669"/>
    <property type="project" value="UniProtKB-KW"/>
</dbReference>
<dbReference type="PANTHER" id="PTHR11607">
    <property type="entry name" value="ALPHA-MANNOSIDASE"/>
    <property type="match status" value="1"/>
</dbReference>
<keyword evidence="10" id="KW-1133">Transmembrane helix</keyword>
<evidence type="ECO:0000256" key="8">
    <source>
        <dbReference type="ARBA" id="ARBA00093232"/>
    </source>
</evidence>
<dbReference type="FunFam" id="3.20.110.10:FF:000015">
    <property type="entry name" value="Alpha-mannosidase"/>
    <property type="match status" value="1"/>
</dbReference>
<protein>
    <recommendedName>
        <fullName evidence="9">Alpha-mannosidase</fullName>
        <ecNumber evidence="9">3.2.1.-</ecNumber>
    </recommendedName>
</protein>
<keyword evidence="10" id="KW-0812">Transmembrane</keyword>
<evidence type="ECO:0000256" key="10">
    <source>
        <dbReference type="SAM" id="Phobius"/>
    </source>
</evidence>
<name>A0AAD9UDA0_RIDPI</name>
<dbReference type="SMART" id="SM00872">
    <property type="entry name" value="Alpha-mann_mid"/>
    <property type="match status" value="1"/>
</dbReference>
<dbReference type="InterPro" id="IPR011330">
    <property type="entry name" value="Glyco_hydro/deAcase_b/a-brl"/>
</dbReference>
<dbReference type="FunFam" id="1.20.1270.50:FF:000001">
    <property type="entry name" value="Alpha-mannosidase"/>
    <property type="match status" value="1"/>
</dbReference>
<dbReference type="Gene3D" id="1.20.1270.50">
    <property type="entry name" value="Glycoside hydrolase family 38, central domain"/>
    <property type="match status" value="1"/>
</dbReference>
<dbReference type="Pfam" id="PF01074">
    <property type="entry name" value="Glyco_hydro_38N"/>
    <property type="match status" value="1"/>
</dbReference>
<dbReference type="Pfam" id="PF09261">
    <property type="entry name" value="Alpha-mann_mid"/>
    <property type="match status" value="1"/>
</dbReference>
<feature type="domain" description="Glycoside hydrolase family 38 central" evidence="11">
    <location>
        <begin position="528"/>
        <end position="614"/>
    </location>
</feature>
<dbReference type="InterPro" id="IPR000602">
    <property type="entry name" value="Glyco_hydro_38_N"/>
</dbReference>